<dbReference type="GeneID" id="77931388"/>
<dbReference type="EMBL" id="MN204493">
    <property type="protein sequence ID" value="QEQ93612.1"/>
    <property type="molecule type" value="Genomic_DNA"/>
</dbReference>
<keyword evidence="3" id="KW-1185">Reference proteome</keyword>
<protein>
    <submittedName>
        <fullName evidence="2">Uncharacterized protein</fullName>
    </submittedName>
</protein>
<dbReference type="KEGG" id="vg:77931388"/>
<dbReference type="Proteomes" id="UP000327392">
    <property type="component" value="Segment"/>
</dbReference>
<name>A0A5J6D6V5_9CAUD</name>
<evidence type="ECO:0000256" key="1">
    <source>
        <dbReference type="SAM" id="MobiDB-lite"/>
    </source>
</evidence>
<dbReference type="RefSeq" id="YP_010655525.1">
    <property type="nucleotide sequence ID" value="NC_070829.1"/>
</dbReference>
<sequence length="232" mass="25202">MIIDHEKSAAAGAPVPLDGTSANDETMALRVVTAEEAASAGPVPQVNYPELEEKVLSASRVEPKGQAWKTMRKAFHLRSVPGVTGRIPRAPFAGWSGPFPVRRADNMHGDPAPLDMETFARTAPIEDVVEAVKALSTEPEGVERTAVLDDDDHENTGTFALPAVWKLTGKKSGKAIAHRSAAHVQKIFNEAGWPIAVWYGEHTGTYWVMDDSGLHEFETVTDMYQGMGWEAL</sequence>
<evidence type="ECO:0000313" key="2">
    <source>
        <dbReference type="EMBL" id="QEQ93612.1"/>
    </source>
</evidence>
<feature type="region of interest" description="Disordered" evidence="1">
    <location>
        <begin position="1"/>
        <end position="21"/>
    </location>
</feature>
<reference evidence="2 3" key="1">
    <citation type="submission" date="2019-07" db="EMBL/GenBank/DDBJ databases">
        <authorList>
            <person name="Mandava P."/>
            <person name="Ferry J.C."/>
            <person name="Fallon S.M."/>
            <person name="Hajdenberg M."/>
            <person name="Sharma E."/>
            <person name="Shaffer C.D."/>
            <person name="Weston-Hafer K.A."/>
            <person name="Garlena R.A."/>
            <person name="Russell D.A."/>
            <person name="Pope W.H."/>
            <person name="Jacobs-Sera D."/>
            <person name="Hatfull G.F."/>
        </authorList>
    </citation>
    <scope>NUCLEOTIDE SEQUENCE [LARGE SCALE GENOMIC DNA]</scope>
</reference>
<evidence type="ECO:0000313" key="3">
    <source>
        <dbReference type="Proteomes" id="UP000327392"/>
    </source>
</evidence>
<organism evidence="2 3">
    <name type="scientific">Streptomyces phage Zuko</name>
    <dbReference type="NCBI Taxonomy" id="2601695"/>
    <lineage>
        <taxon>Viruses</taxon>
        <taxon>Duplodnaviria</taxon>
        <taxon>Heunggongvirae</taxon>
        <taxon>Uroviricota</taxon>
        <taxon>Caudoviricetes</taxon>
        <taxon>Zukovirus</taxon>
        <taxon>Zukovirus zuko</taxon>
    </lineage>
</organism>
<proteinExistence type="predicted"/>
<accession>A0A5J6D6V5</accession>
<gene>
    <name evidence="2" type="primary">34</name>
    <name evidence="2" type="ORF">SEA_ZUKO_34</name>
</gene>